<keyword evidence="3 5" id="KW-0697">Rotamase</keyword>
<dbReference type="OrthoDB" id="77911at2759"/>
<dbReference type="Gene3D" id="3.10.50.40">
    <property type="match status" value="1"/>
</dbReference>
<dbReference type="InterPro" id="IPR001179">
    <property type="entry name" value="PPIase_FKBP_dom"/>
</dbReference>
<dbReference type="GO" id="GO:0005783">
    <property type="term" value="C:endoplasmic reticulum"/>
    <property type="evidence" value="ECO:0007669"/>
    <property type="project" value="TreeGrafter"/>
</dbReference>
<evidence type="ECO:0000256" key="3">
    <source>
        <dbReference type="ARBA" id="ARBA00023110"/>
    </source>
</evidence>
<dbReference type="PANTHER" id="PTHR45779:SF7">
    <property type="entry name" value="PEPTIDYLPROLYL ISOMERASE"/>
    <property type="match status" value="1"/>
</dbReference>
<dbReference type="InterPro" id="IPR046357">
    <property type="entry name" value="PPIase_dom_sf"/>
</dbReference>
<dbReference type="Pfam" id="PF00254">
    <property type="entry name" value="FKBP_C"/>
    <property type="match status" value="1"/>
</dbReference>
<dbReference type="PANTHER" id="PTHR45779">
    <property type="entry name" value="PEPTIDYLPROLYL ISOMERASE"/>
    <property type="match status" value="1"/>
</dbReference>
<dbReference type="EMBL" id="OB662475">
    <property type="protein sequence ID" value="CAD7230116.1"/>
    <property type="molecule type" value="Genomic_DNA"/>
</dbReference>
<dbReference type="SUPFAM" id="SSF54534">
    <property type="entry name" value="FKBP-like"/>
    <property type="match status" value="1"/>
</dbReference>
<accession>A0A7R8ZMK2</accession>
<protein>
    <recommendedName>
        <fullName evidence="2 5">peptidylprolyl isomerase</fullName>
        <ecNumber evidence="2 5">5.2.1.8</ecNumber>
    </recommendedName>
</protein>
<comment type="catalytic activity">
    <reaction evidence="1 5">
        <text>[protein]-peptidylproline (omega=180) = [protein]-peptidylproline (omega=0)</text>
        <dbReference type="Rhea" id="RHEA:16237"/>
        <dbReference type="Rhea" id="RHEA-COMP:10747"/>
        <dbReference type="Rhea" id="RHEA-COMP:10748"/>
        <dbReference type="ChEBI" id="CHEBI:83833"/>
        <dbReference type="ChEBI" id="CHEBI:83834"/>
        <dbReference type="EC" id="5.2.1.8"/>
    </reaction>
</comment>
<reference evidence="6" key="1">
    <citation type="submission" date="2020-11" db="EMBL/GenBank/DDBJ databases">
        <authorList>
            <person name="Tran Van P."/>
        </authorList>
    </citation>
    <scope>NUCLEOTIDE SEQUENCE</scope>
</reference>
<sequence>MLFIPASYAGVLCTRREIVMNRLLIALCAVFMFVLVSIAEEDATAKSSAKLQIGVKKRVDNCPVRSKKGDFLHIHYTGRLVTGEEFDSSYGRGEPLTLRLGAGQVIKGWEKGLLGMCEGEKRKLVIPPELGYGSRGFPPSIPPESTLVFEVEMVKLERKDEL</sequence>
<evidence type="ECO:0000256" key="4">
    <source>
        <dbReference type="ARBA" id="ARBA00023235"/>
    </source>
</evidence>
<dbReference type="InterPro" id="IPR044609">
    <property type="entry name" value="FKBP2/11"/>
</dbReference>
<name>A0A7R8ZMK2_9CRUS</name>
<dbReference type="FunFam" id="3.10.50.40:FF:000006">
    <property type="entry name" value="Peptidyl-prolyl cis-trans isomerase"/>
    <property type="match status" value="1"/>
</dbReference>
<dbReference type="AlphaFoldDB" id="A0A7R8ZMK2"/>
<keyword evidence="4 5" id="KW-0413">Isomerase</keyword>
<evidence type="ECO:0000313" key="6">
    <source>
        <dbReference type="EMBL" id="CAD7230116.1"/>
    </source>
</evidence>
<dbReference type="GO" id="GO:0003755">
    <property type="term" value="F:peptidyl-prolyl cis-trans isomerase activity"/>
    <property type="evidence" value="ECO:0007669"/>
    <property type="project" value="UniProtKB-KW"/>
</dbReference>
<dbReference type="EC" id="5.2.1.8" evidence="2 5"/>
<evidence type="ECO:0000256" key="1">
    <source>
        <dbReference type="ARBA" id="ARBA00000971"/>
    </source>
</evidence>
<evidence type="ECO:0000256" key="2">
    <source>
        <dbReference type="ARBA" id="ARBA00013194"/>
    </source>
</evidence>
<proteinExistence type="predicted"/>
<dbReference type="PROSITE" id="PS50059">
    <property type="entry name" value="FKBP_PPIASE"/>
    <property type="match status" value="1"/>
</dbReference>
<evidence type="ECO:0000256" key="5">
    <source>
        <dbReference type="PROSITE-ProRule" id="PRU00277"/>
    </source>
</evidence>
<organism evidence="6">
    <name type="scientific">Cyprideis torosa</name>
    <dbReference type="NCBI Taxonomy" id="163714"/>
    <lineage>
        <taxon>Eukaryota</taxon>
        <taxon>Metazoa</taxon>
        <taxon>Ecdysozoa</taxon>
        <taxon>Arthropoda</taxon>
        <taxon>Crustacea</taxon>
        <taxon>Oligostraca</taxon>
        <taxon>Ostracoda</taxon>
        <taxon>Podocopa</taxon>
        <taxon>Podocopida</taxon>
        <taxon>Cytherocopina</taxon>
        <taxon>Cytheroidea</taxon>
        <taxon>Cytherideidae</taxon>
        <taxon>Cyprideis</taxon>
    </lineage>
</organism>
<gene>
    <name evidence="6" type="ORF">CTOB1V02_LOCUS7979</name>
</gene>